<reference evidence="1" key="1">
    <citation type="journal article" date="2021" name="Nat. Commun.">
        <title>Genetic determinants of endophytism in the Arabidopsis root mycobiome.</title>
        <authorList>
            <person name="Mesny F."/>
            <person name="Miyauchi S."/>
            <person name="Thiergart T."/>
            <person name="Pickel B."/>
            <person name="Atanasova L."/>
            <person name="Karlsson M."/>
            <person name="Huettel B."/>
            <person name="Barry K.W."/>
            <person name="Haridas S."/>
            <person name="Chen C."/>
            <person name="Bauer D."/>
            <person name="Andreopoulos W."/>
            <person name="Pangilinan J."/>
            <person name="LaButti K."/>
            <person name="Riley R."/>
            <person name="Lipzen A."/>
            <person name="Clum A."/>
            <person name="Drula E."/>
            <person name="Henrissat B."/>
            <person name="Kohler A."/>
            <person name="Grigoriev I.V."/>
            <person name="Martin F.M."/>
            <person name="Hacquard S."/>
        </authorList>
    </citation>
    <scope>NUCLEOTIDE SEQUENCE</scope>
    <source>
        <strain evidence="1">MPI-CAGE-CH-0230</strain>
    </source>
</reference>
<accession>A0A9P8XUX4</accession>
<evidence type="ECO:0000313" key="1">
    <source>
        <dbReference type="EMBL" id="KAH7016107.1"/>
    </source>
</evidence>
<organism evidence="1 2">
    <name type="scientific">Microdochium trichocladiopsis</name>
    <dbReference type="NCBI Taxonomy" id="1682393"/>
    <lineage>
        <taxon>Eukaryota</taxon>
        <taxon>Fungi</taxon>
        <taxon>Dikarya</taxon>
        <taxon>Ascomycota</taxon>
        <taxon>Pezizomycotina</taxon>
        <taxon>Sordariomycetes</taxon>
        <taxon>Xylariomycetidae</taxon>
        <taxon>Xylariales</taxon>
        <taxon>Microdochiaceae</taxon>
        <taxon>Microdochium</taxon>
    </lineage>
</organism>
<dbReference type="RefSeq" id="XP_046005731.1">
    <property type="nucleotide sequence ID" value="XM_046159659.1"/>
</dbReference>
<name>A0A9P8XUX4_9PEZI</name>
<sequence length="166" mass="18727">MEDTRQLALMGFLALEPHLSTKRPGNYQLLKKIDTILEIPLWNKTDRPPKILAGALTYAMLCCLNFIASDNTNGGDDVALAYVVERGVSQYPLMKQLEPDSVEPDAIKDQRVYGETFKDLCTITNLLKKAIGSKETDSKRRERFKVELELLNELLKGLAEKLERTG</sequence>
<gene>
    <name evidence="1" type="ORF">B0I36DRAFT_368723</name>
</gene>
<keyword evidence="2" id="KW-1185">Reference proteome</keyword>
<dbReference type="Proteomes" id="UP000756346">
    <property type="component" value="Unassembled WGS sequence"/>
</dbReference>
<dbReference type="EMBL" id="JAGTJQ010000012">
    <property type="protein sequence ID" value="KAH7016107.1"/>
    <property type="molecule type" value="Genomic_DNA"/>
</dbReference>
<comment type="caution">
    <text evidence="1">The sequence shown here is derived from an EMBL/GenBank/DDBJ whole genome shotgun (WGS) entry which is preliminary data.</text>
</comment>
<evidence type="ECO:0000313" key="2">
    <source>
        <dbReference type="Proteomes" id="UP000756346"/>
    </source>
</evidence>
<proteinExistence type="predicted"/>
<protein>
    <submittedName>
        <fullName evidence="1">Uncharacterized protein</fullName>
    </submittedName>
</protein>
<dbReference type="AlphaFoldDB" id="A0A9P8XUX4"/>
<dbReference type="GeneID" id="70189205"/>